<proteinExistence type="predicted"/>
<dbReference type="SUPFAM" id="SSF51735">
    <property type="entry name" value="NAD(P)-binding Rossmann-fold domains"/>
    <property type="match status" value="1"/>
</dbReference>
<keyword evidence="1" id="KW-0560">Oxidoreductase</keyword>
<dbReference type="InterPro" id="IPR050812">
    <property type="entry name" value="Preph/Arog_dehydrog"/>
</dbReference>
<feature type="region of interest" description="Disordered" evidence="2">
    <location>
        <begin position="241"/>
        <end position="272"/>
    </location>
</feature>
<evidence type="ECO:0000313" key="5">
    <source>
        <dbReference type="Proteomes" id="UP000199199"/>
    </source>
</evidence>
<sequence length="272" mass="28379">MDVLIVGGGSMGTWFGSAVDATIAYTDIDPDAAADAAAATNGRVADLENEGGYDAVCLAVPMAHVGEAVAEYAPVAERAILDVSGVMAAPIEAMNAHASDIERVSLHPLFAPERAPGTVAVVREANGQTTERLLEDLTAAGNDLLETTVAEHDEAMETIQARTHAAILAFALAAREVPDGFETPVYDGIEDLAKTVTGGTPHVYGEIQRTFDGADAVADAAAQIAEADGEEFERLYESIAERWREDTTPGSVADRDRTADAADASHEGGDPE</sequence>
<evidence type="ECO:0000259" key="3">
    <source>
        <dbReference type="Pfam" id="PF02153"/>
    </source>
</evidence>
<dbReference type="GO" id="GO:0070403">
    <property type="term" value="F:NAD+ binding"/>
    <property type="evidence" value="ECO:0007669"/>
    <property type="project" value="InterPro"/>
</dbReference>
<dbReference type="InterPro" id="IPR046826">
    <property type="entry name" value="PDH_N"/>
</dbReference>
<dbReference type="EMBL" id="FOZS01000002">
    <property type="protein sequence ID" value="SFS75557.1"/>
    <property type="molecule type" value="Genomic_DNA"/>
</dbReference>
<keyword evidence="5" id="KW-1185">Reference proteome</keyword>
<feature type="domain" description="Prephenate dehydrogenase nucleotide-binding" evidence="3">
    <location>
        <begin position="21"/>
        <end position="114"/>
    </location>
</feature>
<accession>A0A1I6SF44</accession>
<dbReference type="Gene3D" id="3.40.50.720">
    <property type="entry name" value="NAD(P)-binding Rossmann-like Domain"/>
    <property type="match status" value="1"/>
</dbReference>
<protein>
    <submittedName>
        <fullName evidence="4">Prephenate dehydrogenase</fullName>
    </submittedName>
</protein>
<evidence type="ECO:0000256" key="2">
    <source>
        <dbReference type="SAM" id="MobiDB-lite"/>
    </source>
</evidence>
<name>A0A1I6SF44_9EURY</name>
<dbReference type="InterPro" id="IPR036291">
    <property type="entry name" value="NAD(P)-bd_dom_sf"/>
</dbReference>
<dbReference type="PANTHER" id="PTHR21363:SF0">
    <property type="entry name" value="PREPHENATE DEHYDROGENASE [NADP(+)]"/>
    <property type="match status" value="1"/>
</dbReference>
<dbReference type="GO" id="GO:0008977">
    <property type="term" value="F:prephenate dehydrogenase (NAD+) activity"/>
    <property type="evidence" value="ECO:0007669"/>
    <property type="project" value="TreeGrafter"/>
</dbReference>
<dbReference type="Pfam" id="PF02153">
    <property type="entry name" value="PDH_N"/>
    <property type="match status" value="1"/>
</dbReference>
<dbReference type="RefSeq" id="WP_092905056.1">
    <property type="nucleotide sequence ID" value="NZ_FOZS01000002.1"/>
</dbReference>
<dbReference type="AlphaFoldDB" id="A0A1I6SF44"/>
<dbReference type="GO" id="GO:0006571">
    <property type="term" value="P:tyrosine biosynthetic process"/>
    <property type="evidence" value="ECO:0007669"/>
    <property type="project" value="TreeGrafter"/>
</dbReference>
<dbReference type="SUPFAM" id="SSF48179">
    <property type="entry name" value="6-phosphogluconate dehydrogenase C-terminal domain-like"/>
    <property type="match status" value="1"/>
</dbReference>
<reference evidence="5" key="1">
    <citation type="submission" date="2016-10" db="EMBL/GenBank/DDBJ databases">
        <authorList>
            <person name="Varghese N."/>
            <person name="Submissions S."/>
        </authorList>
    </citation>
    <scope>NUCLEOTIDE SEQUENCE [LARGE SCALE GENOMIC DNA]</scope>
    <source>
        <strain evidence="5">DSM 22427</strain>
    </source>
</reference>
<evidence type="ECO:0000313" key="4">
    <source>
        <dbReference type="EMBL" id="SFS75557.1"/>
    </source>
</evidence>
<dbReference type="OrthoDB" id="24743at2157"/>
<dbReference type="Proteomes" id="UP000199199">
    <property type="component" value="Unassembled WGS sequence"/>
</dbReference>
<evidence type="ECO:0000256" key="1">
    <source>
        <dbReference type="ARBA" id="ARBA00023002"/>
    </source>
</evidence>
<gene>
    <name evidence="4" type="ORF">SAMN04488556_2624</name>
</gene>
<dbReference type="PANTHER" id="PTHR21363">
    <property type="entry name" value="PREPHENATE DEHYDROGENASE"/>
    <property type="match status" value="1"/>
</dbReference>
<dbReference type="InterPro" id="IPR008927">
    <property type="entry name" value="6-PGluconate_DH-like_C_sf"/>
</dbReference>
<organism evidence="4 5">
    <name type="scientific">Halostagnicola kamekurae</name>
    <dbReference type="NCBI Taxonomy" id="619731"/>
    <lineage>
        <taxon>Archaea</taxon>
        <taxon>Methanobacteriati</taxon>
        <taxon>Methanobacteriota</taxon>
        <taxon>Stenosarchaea group</taxon>
        <taxon>Halobacteria</taxon>
        <taxon>Halobacteriales</taxon>
        <taxon>Natrialbaceae</taxon>
        <taxon>Halostagnicola</taxon>
    </lineage>
</organism>